<dbReference type="GO" id="GO:0046789">
    <property type="term" value="F:host cell surface receptor binding"/>
    <property type="evidence" value="ECO:0007669"/>
    <property type="project" value="InterPro"/>
</dbReference>
<feature type="region of interest" description="Disordered" evidence="1">
    <location>
        <begin position="1"/>
        <end position="22"/>
    </location>
</feature>
<dbReference type="GO" id="GO:0016020">
    <property type="term" value="C:membrane"/>
    <property type="evidence" value="ECO:0007669"/>
    <property type="project" value="InterPro"/>
</dbReference>
<dbReference type="Pfam" id="PF15447">
    <property type="entry name" value="NTS"/>
    <property type="match status" value="1"/>
</dbReference>
<dbReference type="SUPFAM" id="SSF140924">
    <property type="entry name" value="Duffy binding domain-like"/>
    <property type="match status" value="2"/>
</dbReference>
<dbReference type="InterPro" id="IPR029210">
    <property type="entry name" value="PfEMP1_NTS"/>
</dbReference>
<dbReference type="Pfam" id="PF03011">
    <property type="entry name" value="PFEMP"/>
    <property type="match status" value="1"/>
</dbReference>
<dbReference type="InterPro" id="IPR054595">
    <property type="entry name" value="DBL_C"/>
</dbReference>
<reference evidence="7 8" key="2">
    <citation type="submission" date="2013-02" db="EMBL/GenBank/DDBJ databases">
        <title>The Genome Sequence of Plasmodium falciparum MaliPS096_E11.</title>
        <authorList>
            <consortium name="The Broad Institute Genome Sequencing Platform"/>
            <consortium name="The Broad Institute Genome Sequencing Center for Infectious Disease"/>
            <person name="Neafsey D."/>
            <person name="Cheeseman I."/>
            <person name="Volkman S."/>
            <person name="Adams J."/>
            <person name="Walker B."/>
            <person name="Young S.K."/>
            <person name="Zeng Q."/>
            <person name="Gargeya S."/>
            <person name="Fitzgerald M."/>
            <person name="Haas B."/>
            <person name="Abouelleil A."/>
            <person name="Alvarado L."/>
            <person name="Arachchi H.M."/>
            <person name="Berlin A.M."/>
            <person name="Chapman S.B."/>
            <person name="Dewar J."/>
            <person name="Goldberg J."/>
            <person name="Griggs A."/>
            <person name="Gujja S."/>
            <person name="Hansen M."/>
            <person name="Howarth C."/>
            <person name="Imamovic A."/>
            <person name="Larimer J."/>
            <person name="McCowan C."/>
            <person name="Murphy C."/>
            <person name="Neiman D."/>
            <person name="Pearson M."/>
            <person name="Priest M."/>
            <person name="Roberts A."/>
            <person name="Saif S."/>
            <person name="Shea T."/>
            <person name="Sisk P."/>
            <person name="Sykes S."/>
            <person name="Wortman J."/>
            <person name="Nusbaum C."/>
            <person name="Birren B."/>
        </authorList>
    </citation>
    <scope>NUCLEOTIDE SEQUENCE [LARGE SCALE GENOMIC DNA]</scope>
    <source>
        <strain evidence="7 8">MaliPS096_E11</strain>
    </source>
</reference>
<dbReference type="Proteomes" id="UP000030699">
    <property type="component" value="Unassembled WGS sequence"/>
</dbReference>
<dbReference type="InterPro" id="IPR004258">
    <property type="entry name" value="DBL"/>
</dbReference>
<protein>
    <recommendedName>
        <fullName evidence="9">Plasmodium falciparum erythrocyte membrane protein-1 N-terminal segment domain-containing protein</fullName>
    </recommendedName>
</protein>
<evidence type="ECO:0000313" key="8">
    <source>
        <dbReference type="Proteomes" id="UP000030699"/>
    </source>
</evidence>
<evidence type="ECO:0008006" key="9">
    <source>
        <dbReference type="Google" id="ProtNLM"/>
    </source>
</evidence>
<dbReference type="Pfam" id="PF05424">
    <property type="entry name" value="Duffy_binding"/>
    <property type="match status" value="1"/>
</dbReference>
<dbReference type="InterPro" id="IPR049158">
    <property type="entry name" value="PfEMP1_CIDRalpha1_dom"/>
</dbReference>
<dbReference type="InterPro" id="IPR042202">
    <property type="entry name" value="Duffy-ag-bd_sf"/>
</dbReference>
<evidence type="ECO:0000259" key="3">
    <source>
        <dbReference type="Pfam" id="PF05424"/>
    </source>
</evidence>
<gene>
    <name evidence="7" type="ORF">PFMALIP_05885</name>
</gene>
<dbReference type="FunFam" id="1.20.1310.20:FF:000003">
    <property type="entry name" value="Erythrocyte membrane protein 1, PfEMP1"/>
    <property type="match status" value="1"/>
</dbReference>
<evidence type="ECO:0000259" key="6">
    <source>
        <dbReference type="Pfam" id="PF22672"/>
    </source>
</evidence>
<feature type="domain" description="PfEMP1 CIDRalpha1" evidence="5">
    <location>
        <begin position="504"/>
        <end position="561"/>
    </location>
</feature>
<feature type="domain" description="Duffy-binding-like" evidence="2">
    <location>
        <begin position="573"/>
        <end position="644"/>
    </location>
</feature>
<dbReference type="EMBL" id="KI925784">
    <property type="protein sequence ID" value="ETW46051.1"/>
    <property type="molecule type" value="Genomic_DNA"/>
</dbReference>
<evidence type="ECO:0000259" key="5">
    <source>
        <dbReference type="Pfam" id="PF21807"/>
    </source>
</evidence>
<feature type="domain" description="Plasmodium falciparum erythrocyte membrane protein-1 N-terminal segment" evidence="4">
    <location>
        <begin position="22"/>
        <end position="57"/>
    </location>
</feature>
<evidence type="ECO:0000256" key="1">
    <source>
        <dbReference type="SAM" id="MobiDB-lite"/>
    </source>
</evidence>
<dbReference type="Pfam" id="PF22672">
    <property type="entry name" value="DBL_C"/>
    <property type="match status" value="1"/>
</dbReference>
<dbReference type="Gene3D" id="1.20.58.1930">
    <property type="match status" value="1"/>
</dbReference>
<dbReference type="FunFam" id="1.20.58.830:FF:000005">
    <property type="entry name" value="Erythrocyte membrane protein 1, PfEMP1"/>
    <property type="match status" value="1"/>
</dbReference>
<evidence type="ECO:0000259" key="4">
    <source>
        <dbReference type="Pfam" id="PF15447"/>
    </source>
</evidence>
<dbReference type="OrthoDB" id="379185at2759"/>
<name>A0A024WHQ0_PLAFA</name>
<feature type="domain" description="Duffy-antigen binding" evidence="3">
    <location>
        <begin position="123"/>
        <end position="304"/>
    </location>
</feature>
<feature type="domain" description="Duffy-binding-like" evidence="6">
    <location>
        <begin position="308"/>
        <end position="462"/>
    </location>
</feature>
<evidence type="ECO:0000313" key="7">
    <source>
        <dbReference type="EMBL" id="ETW46051.1"/>
    </source>
</evidence>
<dbReference type="Gene3D" id="1.20.1310.20">
    <property type="entry name" value="Duffy-antigen binding domain"/>
    <property type="match status" value="1"/>
</dbReference>
<proteinExistence type="predicted"/>
<sequence length="655" mass="76519">MGNASSSEGEAKTPSLTESHKSARNVLEKFALEIKNKASDDAKKYRSSLKGELKGAKFYHPFSEHRPYYTGPCELEYEYHSNIWNGLKEYRHPCAGRNKTRFSNESEEECNSSKITGNKTEHGACAPYRRRELCDYIFHQVNPVHIKNSHDLLGNLLVTAKYEGESIVKNHPNKTSSDLCTALARSFADIGDIIRGKDLYLGNGDYKVKLSNNLREIFKNIYADLDVKVKETYKGDENYYKLREHWWTANRDQVWKAITCDAPRDAHYFIKSSANKQSFSNSKCGHHNNDDPLTNLDYVPQFLRWFNEWSEEFCRIKKIKLENVKNACRDERRGKYCSLNGFDCTQTIWKKKVFGRGNDCTNCSFKCFPYEIWLGNQREAFRKQKEKYAKEINGNNLLRNNTNNSINNKYNKDFYKLLEKDYKTVNKFIKLLNEGKYCKKNLEKEEDITFTNIGEKGTFYRSDYCQVCPDCGVECKNETCKPKEKKYPECLNKEIYTPNGAETTEINVINSGDKQVGITEKLSEFCTDSSNNKGKNYENWQCYYKNGDDNKCKMVKNSGNNITEEKIISFDEFFYVWVRKLLIDSIKWENELNNCIDNTSTHCNKECNKNCKCFQSWVDKKEIEWKNVKNVFENKNGTSHNYYNKLNGLFKGFFF</sequence>
<dbReference type="Gene3D" id="1.20.58.830">
    <property type="match status" value="1"/>
</dbReference>
<evidence type="ECO:0000259" key="2">
    <source>
        <dbReference type="Pfam" id="PF03011"/>
    </source>
</evidence>
<dbReference type="AlphaFoldDB" id="A0A024WHQ0"/>
<accession>A0A024WHQ0</accession>
<dbReference type="InterPro" id="IPR008602">
    <property type="entry name" value="Duffy-antigen-binding"/>
</dbReference>
<dbReference type="Pfam" id="PF21807">
    <property type="entry name" value="PfEMP1_CIDRalpha1_dom"/>
    <property type="match status" value="1"/>
</dbReference>
<reference evidence="7 8" key="1">
    <citation type="submission" date="2013-02" db="EMBL/GenBank/DDBJ databases">
        <title>The Genome Annotation of Plasmodium falciparum MaliPS096_E11.</title>
        <authorList>
            <consortium name="The Broad Institute Genome Sequencing Platform"/>
            <consortium name="The Broad Institute Genome Sequencing Center for Infectious Disease"/>
            <person name="Neafsey D."/>
            <person name="Hoffman S."/>
            <person name="Volkman S."/>
            <person name="Rosenthal P."/>
            <person name="Walker B."/>
            <person name="Young S.K."/>
            <person name="Zeng Q."/>
            <person name="Gargeya S."/>
            <person name="Fitzgerald M."/>
            <person name="Haas B."/>
            <person name="Abouelleil A."/>
            <person name="Allen A.W."/>
            <person name="Alvarado L."/>
            <person name="Arachchi H.M."/>
            <person name="Berlin A.M."/>
            <person name="Chapman S.B."/>
            <person name="Gainer-Dewar J."/>
            <person name="Goldberg J."/>
            <person name="Griggs A."/>
            <person name="Gujja S."/>
            <person name="Hansen M."/>
            <person name="Howarth C."/>
            <person name="Imamovic A."/>
            <person name="Ireland A."/>
            <person name="Larimer J."/>
            <person name="McCowan C."/>
            <person name="Murphy C."/>
            <person name="Pearson M."/>
            <person name="Poon T.W."/>
            <person name="Priest M."/>
            <person name="Roberts A."/>
            <person name="Saif S."/>
            <person name="Shea T."/>
            <person name="Sisk P."/>
            <person name="Sykes S."/>
            <person name="Wortman J."/>
            <person name="Nusbaum C."/>
            <person name="Birren B."/>
        </authorList>
    </citation>
    <scope>NUCLEOTIDE SEQUENCE [LARGE SCALE GENOMIC DNA]</scope>
    <source>
        <strain evidence="7 8">MaliPS096_E11</strain>
    </source>
</reference>
<organism evidence="7 8">
    <name type="scientific">Plasmodium falciparum MaliPS096_E11</name>
    <dbReference type="NCBI Taxonomy" id="1036727"/>
    <lineage>
        <taxon>Eukaryota</taxon>
        <taxon>Sar</taxon>
        <taxon>Alveolata</taxon>
        <taxon>Apicomplexa</taxon>
        <taxon>Aconoidasida</taxon>
        <taxon>Haemosporida</taxon>
        <taxon>Plasmodiidae</taxon>
        <taxon>Plasmodium</taxon>
        <taxon>Plasmodium (Laverania)</taxon>
    </lineage>
</organism>